<dbReference type="EMBL" id="JAFFZP010000018">
    <property type="protein sequence ID" value="MBN0988188.1"/>
    <property type="molecule type" value="Genomic_DNA"/>
</dbReference>
<protein>
    <submittedName>
        <fullName evidence="2">Rhodanese-like domain-containing protein</fullName>
    </submittedName>
</protein>
<organism evidence="2 3">
    <name type="scientific">Amphritea pacifica</name>
    <dbReference type="NCBI Taxonomy" id="2811233"/>
    <lineage>
        <taxon>Bacteria</taxon>
        <taxon>Pseudomonadati</taxon>
        <taxon>Pseudomonadota</taxon>
        <taxon>Gammaproteobacteria</taxon>
        <taxon>Oceanospirillales</taxon>
        <taxon>Oceanospirillaceae</taxon>
        <taxon>Amphritea</taxon>
    </lineage>
</organism>
<dbReference type="InterPro" id="IPR036873">
    <property type="entry name" value="Rhodanese-like_dom_sf"/>
</dbReference>
<evidence type="ECO:0000259" key="1">
    <source>
        <dbReference type="PROSITE" id="PS50206"/>
    </source>
</evidence>
<evidence type="ECO:0000313" key="2">
    <source>
        <dbReference type="EMBL" id="MBN0988188.1"/>
    </source>
</evidence>
<dbReference type="Proteomes" id="UP000760472">
    <property type="component" value="Unassembled WGS sequence"/>
</dbReference>
<dbReference type="SUPFAM" id="SSF52821">
    <property type="entry name" value="Rhodanese/Cell cycle control phosphatase"/>
    <property type="match status" value="1"/>
</dbReference>
<comment type="caution">
    <text evidence="2">The sequence shown here is derived from an EMBL/GenBank/DDBJ whole genome shotgun (WGS) entry which is preliminary data.</text>
</comment>
<dbReference type="Pfam" id="PF00581">
    <property type="entry name" value="Rhodanese"/>
    <property type="match status" value="1"/>
</dbReference>
<dbReference type="InterPro" id="IPR050229">
    <property type="entry name" value="GlpE_sulfurtransferase"/>
</dbReference>
<name>A0ABS2W8Z5_9GAMM</name>
<sequence>MTTRKDLPRWLSWLPFGLVPSISPEHLARNPEQYLLIDVRTKLEFNKSHIPGALSIPLHTLTYDLIDKLPADKPVICICLSAHRSKPATRKLIRANYSARELSGGMRAWWKAHLPTESSGGS</sequence>
<proteinExistence type="predicted"/>
<reference evidence="2 3" key="1">
    <citation type="submission" date="2021-02" db="EMBL/GenBank/DDBJ databases">
        <title>A novel species of genus Amphritea isolated from a fishpond in China.</title>
        <authorList>
            <person name="Lu H."/>
        </authorList>
    </citation>
    <scope>NUCLEOTIDE SEQUENCE [LARGE SCALE GENOMIC DNA]</scope>
    <source>
        <strain evidence="2 3">RP18W</strain>
    </source>
</reference>
<dbReference type="SMART" id="SM00450">
    <property type="entry name" value="RHOD"/>
    <property type="match status" value="1"/>
</dbReference>
<dbReference type="PANTHER" id="PTHR43031:SF1">
    <property type="entry name" value="PYRIDINE NUCLEOTIDE-DISULPHIDE OXIDOREDUCTASE"/>
    <property type="match status" value="1"/>
</dbReference>
<evidence type="ECO:0000313" key="3">
    <source>
        <dbReference type="Proteomes" id="UP000760472"/>
    </source>
</evidence>
<dbReference type="RefSeq" id="WP_205213750.1">
    <property type="nucleotide sequence ID" value="NZ_JAFFZP010000018.1"/>
</dbReference>
<dbReference type="Gene3D" id="3.40.250.10">
    <property type="entry name" value="Rhodanese-like domain"/>
    <property type="match status" value="1"/>
</dbReference>
<dbReference type="PANTHER" id="PTHR43031">
    <property type="entry name" value="FAD-DEPENDENT OXIDOREDUCTASE"/>
    <property type="match status" value="1"/>
</dbReference>
<dbReference type="InterPro" id="IPR001307">
    <property type="entry name" value="Thiosulphate_STrfase_CS"/>
</dbReference>
<accession>A0ABS2W8Z5</accession>
<dbReference type="CDD" id="cd00158">
    <property type="entry name" value="RHOD"/>
    <property type="match status" value="1"/>
</dbReference>
<feature type="domain" description="Rhodanese" evidence="1">
    <location>
        <begin position="30"/>
        <end position="118"/>
    </location>
</feature>
<keyword evidence="3" id="KW-1185">Reference proteome</keyword>
<dbReference type="PROSITE" id="PS00380">
    <property type="entry name" value="RHODANESE_1"/>
    <property type="match status" value="1"/>
</dbReference>
<dbReference type="PROSITE" id="PS50206">
    <property type="entry name" value="RHODANESE_3"/>
    <property type="match status" value="1"/>
</dbReference>
<gene>
    <name evidence="2" type="ORF">JW498_12515</name>
</gene>
<dbReference type="InterPro" id="IPR001763">
    <property type="entry name" value="Rhodanese-like_dom"/>
</dbReference>